<evidence type="ECO:0000313" key="1">
    <source>
        <dbReference type="EMBL" id="EKD25424.1"/>
    </source>
</evidence>
<comment type="caution">
    <text evidence="1">The sequence shown here is derived from an EMBL/GenBank/DDBJ whole genome shotgun (WGS) entry which is preliminary data.</text>
</comment>
<name>K1YJ44_9BACT</name>
<reference evidence="1" key="1">
    <citation type="journal article" date="2012" name="Science">
        <title>Fermentation, hydrogen, and sulfur metabolism in multiple uncultivated bacterial phyla.</title>
        <authorList>
            <person name="Wrighton K.C."/>
            <person name="Thomas B.C."/>
            <person name="Sharon I."/>
            <person name="Miller C.S."/>
            <person name="Castelle C.J."/>
            <person name="VerBerkmoes N.C."/>
            <person name="Wilkins M.J."/>
            <person name="Hettich R.L."/>
            <person name="Lipton M.S."/>
            <person name="Williams K.H."/>
            <person name="Long P.E."/>
            <person name="Banfield J.F."/>
        </authorList>
    </citation>
    <scope>NUCLEOTIDE SEQUENCE [LARGE SCALE GENOMIC DNA]</scope>
</reference>
<sequence length="154" mass="18261">MVKNIGQYFQVKNYQQEDFAKDFDIDTKNGITFDGKILRLSWSMEWKEIGFDYDMKTWEVTADDFVHYNQEDKTFYISKDWAEGRERLPLKMQTLDEMLARSKTETTKNITKALADIKNNLPKRTEAIIKQRVLGSYSPKEKIVGCLCWFYLTK</sequence>
<dbReference type="EMBL" id="AMFJ01036067">
    <property type="protein sequence ID" value="EKD25424.1"/>
    <property type="molecule type" value="Genomic_DNA"/>
</dbReference>
<protein>
    <submittedName>
        <fullName evidence="1">Uncharacterized protein</fullName>
    </submittedName>
</protein>
<gene>
    <name evidence="1" type="ORF">ACD_80C00060G0001</name>
</gene>
<proteinExistence type="predicted"/>
<organism evidence="1">
    <name type="scientific">uncultured bacterium</name>
    <name type="common">gcode 4</name>
    <dbReference type="NCBI Taxonomy" id="1234023"/>
    <lineage>
        <taxon>Bacteria</taxon>
        <taxon>environmental samples</taxon>
    </lineage>
</organism>
<dbReference type="AlphaFoldDB" id="K1YJ44"/>
<accession>K1YJ44</accession>